<evidence type="ECO:0000313" key="1">
    <source>
        <dbReference type="EMBL" id="CAK9142749.1"/>
    </source>
</evidence>
<accession>A0ABC8RIA0</accession>
<keyword evidence="2" id="KW-1185">Reference proteome</keyword>
<comment type="caution">
    <text evidence="1">The sequence shown here is derived from an EMBL/GenBank/DDBJ whole genome shotgun (WGS) entry which is preliminary data.</text>
</comment>
<dbReference type="EMBL" id="CAUOFW020001247">
    <property type="protein sequence ID" value="CAK9142749.1"/>
    <property type="molecule type" value="Genomic_DNA"/>
</dbReference>
<evidence type="ECO:0000313" key="2">
    <source>
        <dbReference type="Proteomes" id="UP001642360"/>
    </source>
</evidence>
<dbReference type="AlphaFoldDB" id="A0ABC8RIA0"/>
<name>A0ABC8RIA0_9AQUA</name>
<protein>
    <submittedName>
        <fullName evidence="1">Uncharacterized protein</fullName>
    </submittedName>
</protein>
<proteinExistence type="predicted"/>
<reference evidence="1 2" key="1">
    <citation type="submission" date="2024-02" db="EMBL/GenBank/DDBJ databases">
        <authorList>
            <person name="Vignale AGUSTIN F."/>
            <person name="Sosa J E."/>
            <person name="Modenutti C."/>
        </authorList>
    </citation>
    <scope>NUCLEOTIDE SEQUENCE [LARGE SCALE GENOMIC DNA]</scope>
</reference>
<gene>
    <name evidence="1" type="ORF">ILEXP_LOCUS10437</name>
</gene>
<organism evidence="1 2">
    <name type="scientific">Ilex paraguariensis</name>
    <name type="common">yerba mate</name>
    <dbReference type="NCBI Taxonomy" id="185542"/>
    <lineage>
        <taxon>Eukaryota</taxon>
        <taxon>Viridiplantae</taxon>
        <taxon>Streptophyta</taxon>
        <taxon>Embryophyta</taxon>
        <taxon>Tracheophyta</taxon>
        <taxon>Spermatophyta</taxon>
        <taxon>Magnoliopsida</taxon>
        <taxon>eudicotyledons</taxon>
        <taxon>Gunneridae</taxon>
        <taxon>Pentapetalae</taxon>
        <taxon>asterids</taxon>
        <taxon>campanulids</taxon>
        <taxon>Aquifoliales</taxon>
        <taxon>Aquifoliaceae</taxon>
        <taxon>Ilex</taxon>
    </lineage>
</organism>
<dbReference type="Proteomes" id="UP001642360">
    <property type="component" value="Unassembled WGS sequence"/>
</dbReference>
<sequence>MEAVFSPFIVLLISETSRICVFK</sequence>